<organism evidence="1 2">
    <name type="scientific">Chryseobacterium ureilyticum</name>
    <dbReference type="NCBI Taxonomy" id="373668"/>
    <lineage>
        <taxon>Bacteria</taxon>
        <taxon>Pseudomonadati</taxon>
        <taxon>Bacteroidota</taxon>
        <taxon>Flavobacteriia</taxon>
        <taxon>Flavobacteriales</taxon>
        <taxon>Weeksellaceae</taxon>
        <taxon>Chryseobacterium group</taxon>
        <taxon>Chryseobacterium</taxon>
    </lineage>
</organism>
<evidence type="ECO:0008006" key="3">
    <source>
        <dbReference type="Google" id="ProtNLM"/>
    </source>
</evidence>
<gene>
    <name evidence="1" type="ORF">SAMN05421786_106153</name>
</gene>
<name>A0A1N7PSL9_9FLAO</name>
<dbReference type="RefSeq" id="WP_076553035.1">
    <property type="nucleotide sequence ID" value="NZ_FTOL01000006.1"/>
</dbReference>
<protein>
    <recommendedName>
        <fullName evidence="3">Lipoprotein</fullName>
    </recommendedName>
</protein>
<dbReference type="Proteomes" id="UP000186744">
    <property type="component" value="Unassembled WGS sequence"/>
</dbReference>
<dbReference type="EMBL" id="FTOL01000006">
    <property type="protein sequence ID" value="SIT13608.1"/>
    <property type="molecule type" value="Genomic_DNA"/>
</dbReference>
<dbReference type="PROSITE" id="PS51257">
    <property type="entry name" value="PROKAR_LIPOPROTEIN"/>
    <property type="match status" value="1"/>
</dbReference>
<dbReference type="AlphaFoldDB" id="A0A1N7PSL9"/>
<accession>A0A1N7PSL9</accession>
<proteinExistence type="predicted"/>
<keyword evidence="2" id="KW-1185">Reference proteome</keyword>
<reference evidence="2" key="1">
    <citation type="submission" date="2017-01" db="EMBL/GenBank/DDBJ databases">
        <authorList>
            <person name="Varghese N."/>
            <person name="Submissions S."/>
        </authorList>
    </citation>
    <scope>NUCLEOTIDE SEQUENCE [LARGE SCALE GENOMIC DNA]</scope>
    <source>
        <strain evidence="2">DSM 18017</strain>
    </source>
</reference>
<evidence type="ECO:0000313" key="1">
    <source>
        <dbReference type="EMBL" id="SIT13608.1"/>
    </source>
</evidence>
<sequence>MKYLIGLLIGFFSIFSCQKNNQKEINQASGKLPTESKNYLNIKINNDLNVSIGELTSIDESIDEDYEVINKHDTIYITKQFLESDNIDGKNIKVLSNHKTDINVKYDISFNFMGNEKESNYLPISYIISKKINSGSILPSFEKIYNDIGVQNFVKTNKQKIYNQSYNTFIKYYGGMTENDLKSCCPADYENYSKIKKIDNNHLLSLDLEKDLITVPDYKSIIIDIKDLDSSKNYVVVFKKDKEKVEDLSKNSMITQKINWDGIYWLYPYNIDSEKQGNYYINISKDYNEFGFSGDIQFNYKINYKSTDNKLYIFDNNQSTIDPLAVIYKEKDKYYIKSDLIKMERTDLKETKNGYPIRWAKSSDDVPDSPQ</sequence>
<dbReference type="STRING" id="373668.SAMN05421786_106153"/>
<dbReference type="OrthoDB" id="1271335at2"/>
<evidence type="ECO:0000313" key="2">
    <source>
        <dbReference type="Proteomes" id="UP000186744"/>
    </source>
</evidence>